<evidence type="ECO:0000313" key="6">
    <source>
        <dbReference type="Proteomes" id="UP000744555"/>
    </source>
</evidence>
<dbReference type="InterPro" id="IPR029787">
    <property type="entry name" value="Nucleotide_cyclase"/>
</dbReference>
<dbReference type="NCBIfam" id="TIGR00254">
    <property type="entry name" value="GGDEF"/>
    <property type="match status" value="1"/>
</dbReference>
<feature type="signal peptide" evidence="3">
    <location>
        <begin position="1"/>
        <end position="19"/>
    </location>
</feature>
<feature type="transmembrane region" description="Helical" evidence="2">
    <location>
        <begin position="279"/>
        <end position="297"/>
    </location>
</feature>
<accession>A0ABR7RWT9</accession>
<dbReference type="SUPFAM" id="SSF55073">
    <property type="entry name" value="Nucleotide cyclase"/>
    <property type="match status" value="1"/>
</dbReference>
<keyword evidence="6" id="KW-1185">Reference proteome</keyword>
<dbReference type="EMBL" id="LZEU01000001">
    <property type="protein sequence ID" value="MBC9249202.1"/>
    <property type="molecule type" value="Genomic_DNA"/>
</dbReference>
<evidence type="ECO:0000256" key="1">
    <source>
        <dbReference type="SAM" id="Coils"/>
    </source>
</evidence>
<feature type="transmembrane region" description="Helical" evidence="2">
    <location>
        <begin position="211"/>
        <end position="237"/>
    </location>
</feature>
<evidence type="ECO:0000256" key="2">
    <source>
        <dbReference type="SAM" id="Phobius"/>
    </source>
</evidence>
<feature type="chain" id="PRO_5045911282" description="GGDEF domain-containing protein" evidence="3">
    <location>
        <begin position="20"/>
        <end position="632"/>
    </location>
</feature>
<dbReference type="InterPro" id="IPR000160">
    <property type="entry name" value="GGDEF_dom"/>
</dbReference>
<feature type="transmembrane region" description="Helical" evidence="2">
    <location>
        <begin position="334"/>
        <end position="357"/>
    </location>
</feature>
<dbReference type="Proteomes" id="UP000744555">
    <property type="component" value="Unassembled WGS sequence"/>
</dbReference>
<dbReference type="Gene3D" id="2.60.40.2380">
    <property type="match status" value="1"/>
</dbReference>
<evidence type="ECO:0000256" key="3">
    <source>
        <dbReference type="SAM" id="SignalP"/>
    </source>
</evidence>
<protein>
    <recommendedName>
        <fullName evidence="4">GGDEF domain-containing protein</fullName>
    </recommendedName>
</protein>
<feature type="domain" description="GGDEF" evidence="4">
    <location>
        <begin position="477"/>
        <end position="610"/>
    </location>
</feature>
<feature type="transmembrane region" description="Helical" evidence="2">
    <location>
        <begin position="183"/>
        <end position="204"/>
    </location>
</feature>
<dbReference type="SMART" id="SM00267">
    <property type="entry name" value="GGDEF"/>
    <property type="match status" value="1"/>
</dbReference>
<feature type="transmembrane region" description="Helical" evidence="2">
    <location>
        <begin position="303"/>
        <end position="322"/>
    </location>
</feature>
<dbReference type="Pfam" id="PF07696">
    <property type="entry name" value="7TMR-DISMED2"/>
    <property type="match status" value="1"/>
</dbReference>
<dbReference type="Pfam" id="PF00990">
    <property type="entry name" value="GGDEF"/>
    <property type="match status" value="1"/>
</dbReference>
<keyword evidence="1" id="KW-0175">Coiled coil</keyword>
<name>A0ABR7RWT9_AQUAC</name>
<dbReference type="Gene3D" id="3.30.70.270">
    <property type="match status" value="1"/>
</dbReference>
<comment type="caution">
    <text evidence="5">The sequence shown here is derived from an EMBL/GenBank/DDBJ whole genome shotgun (WGS) entry which is preliminary data.</text>
</comment>
<proteinExistence type="predicted"/>
<dbReference type="Pfam" id="PF07695">
    <property type="entry name" value="7TMR-DISM_7TM"/>
    <property type="match status" value="1"/>
</dbReference>
<feature type="coiled-coil region" evidence="1">
    <location>
        <begin position="386"/>
        <end position="414"/>
    </location>
</feature>
<evidence type="ECO:0000259" key="4">
    <source>
        <dbReference type="PROSITE" id="PS50887"/>
    </source>
</evidence>
<evidence type="ECO:0000313" key="5">
    <source>
        <dbReference type="EMBL" id="MBC9249202.1"/>
    </source>
</evidence>
<dbReference type="InterPro" id="IPR011622">
    <property type="entry name" value="7TMR_DISM_rcpt_extracell_dom2"/>
</dbReference>
<sequence>MQALLLTLCLAIQGGHALADTFVLQDTSSGQALNEHIELLEDVDGSLGIADMADPAVQQRFVPANGRASVGQSRHPWWVKVQLQRAPGAPSQWWLENSGITVYRVQLYLPDGQGGWSTRETSESVPFAAGRDFDYRRMVFRLPELGAQPLTFYFRSFDPAGNSFPLKVWQHDDLQNLRASENLGFGLVYGVILALFLYNLFILVALRDKAYLWYVLATGCALVFILSMTGHGFQYFWGHSPVPFWLDRISLPSLWGIFVMRFTQELLYTRRGLRWADRAFNTGCVLYAIAILINAFGYRAEGALLIALTPIVTVPTALLSAGIRWYQGFIPARFYLIGYGTVLISTAVLVMRAAGIIQPSNFTAYMFPIAVAAESILFSFALAYRIQMLKQEKAEALEQADREKTARLAQMQNSADELQVAVSQRTAELALANQQLCEREHELQHAAFHDPLTELPNRRYLIERAETAMADAQRREESVVLMLLDLDHFKPINDHYGHDAGDLLLRTIGQRLREHVRANDMVARLGGDEFALLICGADAQQHAQEIAERLLCELAKPVLYGANRLTVTISIGAALFPQHAQQFASLYKAADEAMYQAKQQGRSGFIMPGSDGKLSPQACLQLDVLKVPSGLL</sequence>
<reference evidence="5 6" key="1">
    <citation type="submission" date="2016-06" db="EMBL/GenBank/DDBJ databases">
        <authorList>
            <person name="Ramos C."/>
            <person name="Pintado A."/>
            <person name="Crespo-Gomez J.I."/>
        </authorList>
    </citation>
    <scope>NUCLEOTIDE SEQUENCE [LARGE SCALE GENOMIC DNA]</scope>
    <source>
        <strain evidence="5 6">AVO110</strain>
    </source>
</reference>
<organism evidence="5 6">
    <name type="scientific">Aquipseudomonas alcaligenes</name>
    <name type="common">Pseudomonas alcaligenes</name>
    <dbReference type="NCBI Taxonomy" id="43263"/>
    <lineage>
        <taxon>Bacteria</taxon>
        <taxon>Pseudomonadati</taxon>
        <taxon>Pseudomonadota</taxon>
        <taxon>Gammaproteobacteria</taxon>
        <taxon>Pseudomonadales</taxon>
        <taxon>Pseudomonadaceae</taxon>
        <taxon>Aquipseudomonas</taxon>
    </lineage>
</organism>
<dbReference type="PANTHER" id="PTHR46663">
    <property type="entry name" value="DIGUANYLATE CYCLASE DGCT-RELATED"/>
    <property type="match status" value="1"/>
</dbReference>
<keyword evidence="2" id="KW-0812">Transmembrane</keyword>
<feature type="transmembrane region" description="Helical" evidence="2">
    <location>
        <begin position="363"/>
        <end position="384"/>
    </location>
</feature>
<dbReference type="InterPro" id="IPR043128">
    <property type="entry name" value="Rev_trsase/Diguanyl_cyclase"/>
</dbReference>
<dbReference type="PROSITE" id="PS50887">
    <property type="entry name" value="GGDEF"/>
    <property type="match status" value="1"/>
</dbReference>
<dbReference type="InterPro" id="IPR011623">
    <property type="entry name" value="7TMR_DISM_rcpt_extracell_dom1"/>
</dbReference>
<gene>
    <name evidence="5" type="ORF">A9179_02820</name>
</gene>
<keyword evidence="2" id="KW-1133">Transmembrane helix</keyword>
<keyword evidence="2" id="KW-0472">Membrane</keyword>
<keyword evidence="3" id="KW-0732">Signal</keyword>
<dbReference type="InterPro" id="IPR052163">
    <property type="entry name" value="DGC-Regulatory_Protein"/>
</dbReference>
<dbReference type="CDD" id="cd01949">
    <property type="entry name" value="GGDEF"/>
    <property type="match status" value="1"/>
</dbReference>
<dbReference type="PANTHER" id="PTHR46663:SF2">
    <property type="entry name" value="GGDEF DOMAIN-CONTAINING PROTEIN"/>
    <property type="match status" value="1"/>
</dbReference>